<proteinExistence type="predicted"/>
<protein>
    <submittedName>
        <fullName evidence="3">Uncharacterized protein</fullName>
    </submittedName>
</protein>
<keyword evidence="2" id="KW-1133">Transmembrane helix</keyword>
<organism evidence="3 4">
    <name type="scientific">Papaver somniferum</name>
    <name type="common">Opium poppy</name>
    <dbReference type="NCBI Taxonomy" id="3469"/>
    <lineage>
        <taxon>Eukaryota</taxon>
        <taxon>Viridiplantae</taxon>
        <taxon>Streptophyta</taxon>
        <taxon>Embryophyta</taxon>
        <taxon>Tracheophyta</taxon>
        <taxon>Spermatophyta</taxon>
        <taxon>Magnoliopsida</taxon>
        <taxon>Ranunculales</taxon>
        <taxon>Papaveraceae</taxon>
        <taxon>Papaveroideae</taxon>
        <taxon>Papaver</taxon>
    </lineage>
</organism>
<gene>
    <name evidence="3" type="ORF">C5167_018277</name>
</gene>
<feature type="region of interest" description="Disordered" evidence="1">
    <location>
        <begin position="1"/>
        <end position="20"/>
    </location>
</feature>
<keyword evidence="4" id="KW-1185">Reference proteome</keyword>
<name>A0A4Y7ILU1_PAPSO</name>
<sequence length="78" mass="9098">MGDMHLTTERGTARRLADHPPKALPSTRFMVKMSQICFLQLMIYVCIRMSLIGIYQRVKSLPPVMQLKIFVKERQLHP</sequence>
<reference evidence="3 4" key="1">
    <citation type="journal article" date="2018" name="Science">
        <title>The opium poppy genome and morphinan production.</title>
        <authorList>
            <person name="Guo L."/>
            <person name="Winzer T."/>
            <person name="Yang X."/>
            <person name="Li Y."/>
            <person name="Ning Z."/>
            <person name="He Z."/>
            <person name="Teodor R."/>
            <person name="Lu Y."/>
            <person name="Bowser T.A."/>
            <person name="Graham I.A."/>
            <person name="Ye K."/>
        </authorList>
    </citation>
    <scope>NUCLEOTIDE SEQUENCE [LARGE SCALE GENOMIC DNA]</scope>
    <source>
        <strain evidence="4">cv. HN1</strain>
        <tissue evidence="3">Leaves</tissue>
    </source>
</reference>
<feature type="transmembrane region" description="Helical" evidence="2">
    <location>
        <begin position="36"/>
        <end position="55"/>
    </location>
</feature>
<evidence type="ECO:0000313" key="4">
    <source>
        <dbReference type="Proteomes" id="UP000316621"/>
    </source>
</evidence>
<dbReference type="Gramene" id="RZC49854">
    <property type="protein sequence ID" value="RZC49854"/>
    <property type="gene ID" value="C5167_018277"/>
</dbReference>
<keyword evidence="2" id="KW-0812">Transmembrane</keyword>
<evidence type="ECO:0000256" key="1">
    <source>
        <dbReference type="SAM" id="MobiDB-lite"/>
    </source>
</evidence>
<evidence type="ECO:0000313" key="3">
    <source>
        <dbReference type="EMBL" id="RZC49854.1"/>
    </source>
</evidence>
<dbReference type="EMBL" id="CM010716">
    <property type="protein sequence ID" value="RZC49854.1"/>
    <property type="molecule type" value="Genomic_DNA"/>
</dbReference>
<dbReference type="Proteomes" id="UP000316621">
    <property type="component" value="Chromosome 2"/>
</dbReference>
<keyword evidence="2" id="KW-0472">Membrane</keyword>
<dbReference type="AlphaFoldDB" id="A0A4Y7ILU1"/>
<evidence type="ECO:0000256" key="2">
    <source>
        <dbReference type="SAM" id="Phobius"/>
    </source>
</evidence>
<accession>A0A4Y7ILU1</accession>